<dbReference type="GO" id="GO:0016405">
    <property type="term" value="F:CoA-ligase activity"/>
    <property type="evidence" value="ECO:0007669"/>
    <property type="project" value="TreeGrafter"/>
</dbReference>
<dbReference type="PROSITE" id="PS00455">
    <property type="entry name" value="AMP_BINDING"/>
    <property type="match status" value="1"/>
</dbReference>
<gene>
    <name evidence="2" type="ORF">NYP16_07735</name>
</gene>
<evidence type="ECO:0000313" key="3">
    <source>
        <dbReference type="Proteomes" id="UP001141619"/>
    </source>
</evidence>
<evidence type="ECO:0000313" key="2">
    <source>
        <dbReference type="EMBL" id="MDA5193841.1"/>
    </source>
</evidence>
<accession>A0A9X3TXY8</accession>
<dbReference type="InterPro" id="IPR000873">
    <property type="entry name" value="AMP-dep_synth/lig_dom"/>
</dbReference>
<reference evidence="2" key="2">
    <citation type="journal article" date="2023" name="Syst. Appl. Microbiol.">
        <title>Govania unica gen. nov., sp. nov., a rare biosphere bacterium that represents a novel family in the class Alphaproteobacteria.</title>
        <authorList>
            <person name="Vandamme P."/>
            <person name="Peeters C."/>
            <person name="Hettiarachchi A."/>
            <person name="Cnockaert M."/>
            <person name="Carlier A."/>
        </authorList>
    </citation>
    <scope>NUCLEOTIDE SEQUENCE</scope>
    <source>
        <strain evidence="2">LMG 31809</strain>
    </source>
</reference>
<dbReference type="Proteomes" id="UP001141619">
    <property type="component" value="Unassembled WGS sequence"/>
</dbReference>
<organism evidence="2 3">
    <name type="scientific">Govanella unica</name>
    <dbReference type="NCBI Taxonomy" id="2975056"/>
    <lineage>
        <taxon>Bacteria</taxon>
        <taxon>Pseudomonadati</taxon>
        <taxon>Pseudomonadota</taxon>
        <taxon>Alphaproteobacteria</taxon>
        <taxon>Emcibacterales</taxon>
        <taxon>Govanellaceae</taxon>
        <taxon>Govanella</taxon>
    </lineage>
</organism>
<dbReference type="Gene3D" id="3.40.50.12780">
    <property type="entry name" value="N-terminal domain of ligase-like"/>
    <property type="match status" value="1"/>
</dbReference>
<dbReference type="SUPFAM" id="SSF56801">
    <property type="entry name" value="Acetyl-CoA synthetase-like"/>
    <property type="match status" value="1"/>
</dbReference>
<comment type="caution">
    <text evidence="2">The sequence shown here is derived from an EMBL/GenBank/DDBJ whole genome shotgun (WGS) entry which is preliminary data.</text>
</comment>
<dbReference type="Pfam" id="PF00501">
    <property type="entry name" value="AMP-binding"/>
    <property type="match status" value="1"/>
</dbReference>
<dbReference type="Pfam" id="PF23562">
    <property type="entry name" value="AMP-binding_C_3"/>
    <property type="match status" value="1"/>
</dbReference>
<name>A0A9X3TXY8_9PROT</name>
<dbReference type="InterPro" id="IPR020845">
    <property type="entry name" value="AMP-binding_CS"/>
</dbReference>
<keyword evidence="3" id="KW-1185">Reference proteome</keyword>
<dbReference type="InterPro" id="IPR042099">
    <property type="entry name" value="ANL_N_sf"/>
</dbReference>
<dbReference type="RefSeq" id="WP_274943534.1">
    <property type="nucleotide sequence ID" value="NZ_JANWOI010000002.1"/>
</dbReference>
<evidence type="ECO:0000259" key="1">
    <source>
        <dbReference type="Pfam" id="PF00501"/>
    </source>
</evidence>
<proteinExistence type="predicted"/>
<protein>
    <submittedName>
        <fullName evidence="2">AMP-binding protein</fullName>
    </submittedName>
</protein>
<dbReference type="EMBL" id="JANWOI010000002">
    <property type="protein sequence ID" value="MDA5193841.1"/>
    <property type="molecule type" value="Genomic_DNA"/>
</dbReference>
<dbReference type="PANTHER" id="PTHR24096">
    <property type="entry name" value="LONG-CHAIN-FATTY-ACID--COA LIGASE"/>
    <property type="match status" value="1"/>
</dbReference>
<reference evidence="2" key="1">
    <citation type="submission" date="2022-08" db="EMBL/GenBank/DDBJ databases">
        <authorList>
            <person name="Vandamme P."/>
            <person name="Hettiarachchi A."/>
            <person name="Peeters C."/>
            <person name="Cnockaert M."/>
            <person name="Carlier A."/>
        </authorList>
    </citation>
    <scope>NUCLEOTIDE SEQUENCE</scope>
    <source>
        <strain evidence="2">LMG 31809</strain>
    </source>
</reference>
<dbReference type="AlphaFoldDB" id="A0A9X3TXY8"/>
<dbReference type="PANTHER" id="PTHR24096:SF420">
    <property type="entry name" value="LONG-CHAIN-FATTY-ACID--COA LIGASE-RELATED"/>
    <property type="match status" value="1"/>
</dbReference>
<sequence>MTEQAITLPPYRKVSFPSAAMNAEWREDGTIIVSPVTSLEAFVPSISSGLQRRAAHEPERMFLAQRKGLDRQWQFKTNADIKRETDAVAQWLLNLSIEGQRPMLILSANSIEHAVMRFGAMSAGVPICPVSVNYARIKGSYERLRHVVELIRPAVVFADDTAFYKDALESIDFADALIVTQHPESLSVPAVSYEAVLSTPVQAGLDDHIKALDPDAPAAYMLTSGSTGKPKAVIQTQRMMATNIQQALQVMREANGWADLVLDWMPWSHVAGTSNLLGTLMGGGSFYIDDGKPLPGLFEESIRNLKEIPVRYFSNVPAGYAMLADALERDDDLRRIFFSQLRLFLYGGAGLSQPLYDRLQRMAIESTGERIFFTTGYGATETTSGSMSIYYHSEEVGIGLPLPGTTVKLVPYGDRYEVRMKGDVVTPGYLNMPEKNAEIFDDEGFYKLGDAARFIDPDNLQRGFAFAGRLAEEFKLDTGTWVSGGVVRAEALKALDPLAREALVCGERRAYIALLIWPSEATIGDIPAFVRERLRSYNATHGQKSMRIERVMFLSEPPSVDAHEVSEKGSINQLLALQRRAADVERLYADHPDDSVIVI</sequence>
<feature type="domain" description="AMP-dependent synthetase/ligase" evidence="1">
    <location>
        <begin position="50"/>
        <end position="429"/>
    </location>
</feature>